<evidence type="ECO:0000313" key="3">
    <source>
        <dbReference type="Proteomes" id="UP000282084"/>
    </source>
</evidence>
<evidence type="ECO:0000259" key="1">
    <source>
        <dbReference type="Pfam" id="PF01965"/>
    </source>
</evidence>
<dbReference type="InterPro" id="IPR052158">
    <property type="entry name" value="INH-QAR"/>
</dbReference>
<comment type="caution">
    <text evidence="2">The sequence shown here is derived from an EMBL/GenBank/DDBJ whole genome shotgun (WGS) entry which is preliminary data.</text>
</comment>
<dbReference type="RefSeq" id="WP_246018815.1">
    <property type="nucleotide sequence ID" value="NZ_RBXO01000001.1"/>
</dbReference>
<reference evidence="2 3" key="1">
    <citation type="submission" date="2018-10" db="EMBL/GenBank/DDBJ databases">
        <title>Sequencing the genomes of 1000 actinobacteria strains.</title>
        <authorList>
            <person name="Klenk H.-P."/>
        </authorList>
    </citation>
    <scope>NUCLEOTIDE SEQUENCE [LARGE SCALE GENOMIC DNA]</scope>
    <source>
        <strain evidence="2 3">DSM 43800</strain>
    </source>
</reference>
<dbReference type="PANTHER" id="PTHR43130:SF2">
    <property type="entry name" value="DJ-1_PFPI DOMAIN-CONTAINING PROTEIN"/>
    <property type="match status" value="1"/>
</dbReference>
<organism evidence="2 3">
    <name type="scientific">Saccharothrix australiensis</name>
    <dbReference type="NCBI Taxonomy" id="2072"/>
    <lineage>
        <taxon>Bacteria</taxon>
        <taxon>Bacillati</taxon>
        <taxon>Actinomycetota</taxon>
        <taxon>Actinomycetes</taxon>
        <taxon>Pseudonocardiales</taxon>
        <taxon>Pseudonocardiaceae</taxon>
        <taxon>Saccharothrix</taxon>
    </lineage>
</organism>
<dbReference type="InterPro" id="IPR002818">
    <property type="entry name" value="DJ-1/PfpI"/>
</dbReference>
<dbReference type="InterPro" id="IPR029062">
    <property type="entry name" value="Class_I_gatase-like"/>
</dbReference>
<protein>
    <submittedName>
        <fullName evidence="2">DJ-1/PfpI family protein</fullName>
    </submittedName>
</protein>
<gene>
    <name evidence="2" type="ORF">C8E97_2288</name>
</gene>
<dbReference type="Pfam" id="PF01965">
    <property type="entry name" value="DJ-1_PfpI"/>
    <property type="match status" value="1"/>
</dbReference>
<feature type="domain" description="DJ-1/PfpI" evidence="1">
    <location>
        <begin position="9"/>
        <end position="169"/>
    </location>
</feature>
<dbReference type="Gene3D" id="3.40.50.880">
    <property type="match status" value="1"/>
</dbReference>
<evidence type="ECO:0000313" key="2">
    <source>
        <dbReference type="EMBL" id="RKT53709.1"/>
    </source>
</evidence>
<proteinExistence type="predicted"/>
<dbReference type="PANTHER" id="PTHR43130">
    <property type="entry name" value="ARAC-FAMILY TRANSCRIPTIONAL REGULATOR"/>
    <property type="match status" value="1"/>
</dbReference>
<dbReference type="GO" id="GO:0006355">
    <property type="term" value="P:regulation of DNA-templated transcription"/>
    <property type="evidence" value="ECO:0007669"/>
    <property type="project" value="TreeGrafter"/>
</dbReference>
<dbReference type="Proteomes" id="UP000282084">
    <property type="component" value="Unassembled WGS sequence"/>
</dbReference>
<sequence>MTTLAVHAVLYDGVEEQDFVGPIAVFGVFDHIRTTYVTVDGPRTVTTASGAEIVVRAPWSPSSADVVLVPGGGYGEGSGVDLEIRRGALPKALADAQRPGVVLAAVCTGTLLLAAAGITGGRPCTTHHVALEDLRARGGRVVDARVVDDGDLVTSGGVTSGLDLGLWWVERRYGPEAALLAERVLEHERRGTVWRAAS</sequence>
<dbReference type="SUPFAM" id="SSF52317">
    <property type="entry name" value="Class I glutamine amidotransferase-like"/>
    <property type="match status" value="1"/>
</dbReference>
<dbReference type="EMBL" id="RBXO01000001">
    <property type="protein sequence ID" value="RKT53709.1"/>
    <property type="molecule type" value="Genomic_DNA"/>
</dbReference>
<name>A0A495VWV5_9PSEU</name>
<keyword evidence="3" id="KW-1185">Reference proteome</keyword>
<accession>A0A495VWV5</accession>
<dbReference type="AlphaFoldDB" id="A0A495VWV5"/>